<feature type="region of interest" description="Disordered" evidence="5">
    <location>
        <begin position="246"/>
        <end position="266"/>
    </location>
</feature>
<feature type="signal peptide" evidence="6">
    <location>
        <begin position="1"/>
        <end position="24"/>
    </location>
</feature>
<evidence type="ECO:0000256" key="1">
    <source>
        <dbReference type="ARBA" id="ARBA00011245"/>
    </source>
</evidence>
<proteinExistence type="predicted"/>
<evidence type="ECO:0000256" key="6">
    <source>
        <dbReference type="SAM" id="SignalP"/>
    </source>
</evidence>
<feature type="chain" id="PRO_5028995440" evidence="6">
    <location>
        <begin position="25"/>
        <end position="266"/>
    </location>
</feature>
<keyword evidence="8" id="KW-1185">Reference proteome</keyword>
<reference evidence="7 8" key="1">
    <citation type="submission" date="2020-08" db="EMBL/GenBank/DDBJ databases">
        <title>Dyella sp. G9 isolated from forest soil.</title>
        <authorList>
            <person name="Fu J."/>
            <person name="Qiu L."/>
        </authorList>
    </citation>
    <scope>NUCLEOTIDE SEQUENCE [LARGE SCALE GENOMIC DNA]</scope>
    <source>
        <strain evidence="7 8">G9</strain>
    </source>
</reference>
<name>A0A7G8Q3B6_9GAMM</name>
<gene>
    <name evidence="7" type="ORF">H8F01_19850</name>
</gene>
<comment type="subunit">
    <text evidence="1">Monomer.</text>
</comment>
<dbReference type="EMBL" id="CP060412">
    <property type="protein sequence ID" value="QNK01274.1"/>
    <property type="molecule type" value="Genomic_DNA"/>
</dbReference>
<evidence type="ECO:0000313" key="8">
    <source>
        <dbReference type="Proteomes" id="UP000515873"/>
    </source>
</evidence>
<dbReference type="Proteomes" id="UP000515873">
    <property type="component" value="Chromosome"/>
</dbReference>
<evidence type="ECO:0000256" key="5">
    <source>
        <dbReference type="SAM" id="MobiDB-lite"/>
    </source>
</evidence>
<organism evidence="7 8">
    <name type="scientific">Dyella telluris</name>
    <dbReference type="NCBI Taxonomy" id="2763498"/>
    <lineage>
        <taxon>Bacteria</taxon>
        <taxon>Pseudomonadati</taxon>
        <taxon>Pseudomonadota</taxon>
        <taxon>Gammaproteobacteria</taxon>
        <taxon>Lysobacterales</taxon>
        <taxon>Rhodanobacteraceae</taxon>
        <taxon>Dyella</taxon>
    </lineage>
</organism>
<evidence type="ECO:0000313" key="7">
    <source>
        <dbReference type="EMBL" id="QNK01274.1"/>
    </source>
</evidence>
<evidence type="ECO:0000256" key="3">
    <source>
        <dbReference type="ARBA" id="ARBA00022729"/>
    </source>
</evidence>
<dbReference type="KEGG" id="dtl:H8F01_19850"/>
<dbReference type="GO" id="GO:0015031">
    <property type="term" value="P:protein transport"/>
    <property type="evidence" value="ECO:0007669"/>
    <property type="project" value="UniProtKB-KW"/>
</dbReference>
<keyword evidence="2" id="KW-0813">Transport</keyword>
<sequence>MKRSWQWAFLMAIAATSTAAPAWAAETKKPPEAQQSADQAPAVEPSAIHAIEAMAQKLRSLKTFSVTADISDEEVLETGQKVTYGGTVTYKIRAPDRLFAAVDSDRKERSFYYNGSQFTIYAPRMHYYASKPVTGTVAQLVQAAQEKYDIDLPLGDLFYWGTDKAPLSNIQAATVIGPSRIGKMECDHLLMRQAGVDWQVWISRQTLLPIRLVIANLDDPTQPEYRATFDWDTTTPLADSVFNFTPSQDDHPIKIGQGKPASEASP</sequence>
<evidence type="ECO:0000256" key="4">
    <source>
        <dbReference type="ARBA" id="ARBA00022927"/>
    </source>
</evidence>
<keyword evidence="4" id="KW-0653">Protein transport</keyword>
<dbReference type="Pfam" id="PF09865">
    <property type="entry name" value="DUF2092"/>
    <property type="match status" value="1"/>
</dbReference>
<accession>A0A7G8Q3B6</accession>
<dbReference type="Gene3D" id="2.50.20.10">
    <property type="entry name" value="Lipoprotein localisation LolA/LolB/LppX"/>
    <property type="match status" value="1"/>
</dbReference>
<dbReference type="SUPFAM" id="SSF89392">
    <property type="entry name" value="Prokaryotic lipoproteins and lipoprotein localization factors"/>
    <property type="match status" value="1"/>
</dbReference>
<feature type="region of interest" description="Disordered" evidence="5">
    <location>
        <begin position="23"/>
        <end position="42"/>
    </location>
</feature>
<dbReference type="AlphaFoldDB" id="A0A7G8Q3B6"/>
<protein>
    <submittedName>
        <fullName evidence="7">DUF2092 domain-containing protein</fullName>
    </submittedName>
</protein>
<dbReference type="RefSeq" id="WP_187056736.1">
    <property type="nucleotide sequence ID" value="NZ_CP060412.1"/>
</dbReference>
<dbReference type="InterPro" id="IPR029046">
    <property type="entry name" value="LolA/LolB/LppX"/>
</dbReference>
<evidence type="ECO:0000256" key="2">
    <source>
        <dbReference type="ARBA" id="ARBA00022448"/>
    </source>
</evidence>
<keyword evidence="3 6" id="KW-0732">Signal</keyword>
<dbReference type="InterPro" id="IPR019207">
    <property type="entry name" value="DUF2092"/>
</dbReference>